<dbReference type="Proteomes" id="UP000092461">
    <property type="component" value="Unassembled WGS sequence"/>
</dbReference>
<proteinExistence type="predicted"/>
<dbReference type="EnsemblMetazoa" id="LLOJ000977-RA">
    <property type="protein sequence ID" value="LLOJ000977-PA"/>
    <property type="gene ID" value="LLOJ000977"/>
</dbReference>
<dbReference type="VEuPathDB" id="VectorBase:LLOJ000977"/>
<reference evidence="1" key="1">
    <citation type="submission" date="2020-05" db="UniProtKB">
        <authorList>
            <consortium name="EnsemblMetazoa"/>
        </authorList>
    </citation>
    <scope>IDENTIFICATION</scope>
    <source>
        <strain evidence="1">Jacobina</strain>
    </source>
</reference>
<accession>A0A1B0CAK2</accession>
<evidence type="ECO:0000313" key="1">
    <source>
        <dbReference type="EnsemblMetazoa" id="LLOJ000977-PA"/>
    </source>
</evidence>
<dbReference type="AlphaFoldDB" id="A0A1B0CAK2"/>
<protein>
    <submittedName>
        <fullName evidence="1">Uncharacterized protein</fullName>
    </submittedName>
</protein>
<sequence>MERSQKYGDQSSDAIDDEVQKLLHSLDEDDRSIGADTANLMVNTPKMTSKPPSKSPSPIPLQVTPLFATIKILAKRRSSFGVEGAKNAEELNSL</sequence>
<dbReference type="VEuPathDB" id="VectorBase:LLONM1_001455"/>
<dbReference type="EMBL" id="AJWK01003855">
    <property type="status" value="NOT_ANNOTATED_CDS"/>
    <property type="molecule type" value="Genomic_DNA"/>
</dbReference>
<organism evidence="1 2">
    <name type="scientific">Lutzomyia longipalpis</name>
    <name type="common">Sand fly</name>
    <dbReference type="NCBI Taxonomy" id="7200"/>
    <lineage>
        <taxon>Eukaryota</taxon>
        <taxon>Metazoa</taxon>
        <taxon>Ecdysozoa</taxon>
        <taxon>Arthropoda</taxon>
        <taxon>Hexapoda</taxon>
        <taxon>Insecta</taxon>
        <taxon>Pterygota</taxon>
        <taxon>Neoptera</taxon>
        <taxon>Endopterygota</taxon>
        <taxon>Diptera</taxon>
        <taxon>Nematocera</taxon>
        <taxon>Psychodoidea</taxon>
        <taxon>Psychodidae</taxon>
        <taxon>Lutzomyia</taxon>
        <taxon>Lutzomyia</taxon>
    </lineage>
</organism>
<evidence type="ECO:0000313" key="2">
    <source>
        <dbReference type="Proteomes" id="UP000092461"/>
    </source>
</evidence>
<keyword evidence="2" id="KW-1185">Reference proteome</keyword>
<name>A0A1B0CAK2_LUTLO</name>